<name>A0A543I927_9ACTN</name>
<keyword evidence="2" id="KW-0805">Transcription regulation</keyword>
<feature type="domain" description="HTH tetR-type" evidence="6">
    <location>
        <begin position="16"/>
        <end position="76"/>
    </location>
</feature>
<dbReference type="SUPFAM" id="SSF46689">
    <property type="entry name" value="Homeodomain-like"/>
    <property type="match status" value="1"/>
</dbReference>
<evidence type="ECO:0000259" key="6">
    <source>
        <dbReference type="PROSITE" id="PS50977"/>
    </source>
</evidence>
<dbReference type="Pfam" id="PF00440">
    <property type="entry name" value="TetR_N"/>
    <property type="match status" value="1"/>
</dbReference>
<accession>A0A543I927</accession>
<protein>
    <submittedName>
        <fullName evidence="7">TetR family transcriptional regulator</fullName>
    </submittedName>
</protein>
<dbReference type="PRINTS" id="PR00455">
    <property type="entry name" value="HTHTETR"/>
</dbReference>
<dbReference type="InterPro" id="IPR001647">
    <property type="entry name" value="HTH_TetR"/>
</dbReference>
<dbReference type="GO" id="GO:0000976">
    <property type="term" value="F:transcription cis-regulatory region binding"/>
    <property type="evidence" value="ECO:0007669"/>
    <property type="project" value="TreeGrafter"/>
</dbReference>
<dbReference type="PANTHER" id="PTHR30055">
    <property type="entry name" value="HTH-TYPE TRANSCRIPTIONAL REGULATOR RUTR"/>
    <property type="match status" value="1"/>
</dbReference>
<dbReference type="InterPro" id="IPR050109">
    <property type="entry name" value="HTH-type_TetR-like_transc_reg"/>
</dbReference>
<dbReference type="SUPFAM" id="SSF48498">
    <property type="entry name" value="Tetracyclin repressor-like, C-terminal domain"/>
    <property type="match status" value="1"/>
</dbReference>
<dbReference type="Gene3D" id="1.10.357.10">
    <property type="entry name" value="Tetracycline Repressor, domain 2"/>
    <property type="match status" value="1"/>
</dbReference>
<dbReference type="PANTHER" id="PTHR30055:SF234">
    <property type="entry name" value="HTH-TYPE TRANSCRIPTIONAL REGULATOR BETI"/>
    <property type="match status" value="1"/>
</dbReference>
<keyword evidence="3 5" id="KW-0238">DNA-binding</keyword>
<evidence type="ECO:0000313" key="7">
    <source>
        <dbReference type="EMBL" id="TQM67094.1"/>
    </source>
</evidence>
<keyword evidence="1" id="KW-0678">Repressor</keyword>
<evidence type="ECO:0000256" key="1">
    <source>
        <dbReference type="ARBA" id="ARBA00022491"/>
    </source>
</evidence>
<keyword evidence="8" id="KW-1185">Reference proteome</keyword>
<gene>
    <name evidence="7" type="ORF">FHX41_0692</name>
</gene>
<dbReference type="InterPro" id="IPR036271">
    <property type="entry name" value="Tet_transcr_reg_TetR-rel_C_sf"/>
</dbReference>
<dbReference type="Pfam" id="PF13977">
    <property type="entry name" value="TetR_C_6"/>
    <property type="match status" value="1"/>
</dbReference>
<dbReference type="PROSITE" id="PS50977">
    <property type="entry name" value="HTH_TETR_2"/>
    <property type="match status" value="1"/>
</dbReference>
<dbReference type="InterPro" id="IPR009057">
    <property type="entry name" value="Homeodomain-like_sf"/>
</dbReference>
<proteinExistence type="predicted"/>
<evidence type="ECO:0000256" key="3">
    <source>
        <dbReference type="ARBA" id="ARBA00023125"/>
    </source>
</evidence>
<dbReference type="GO" id="GO:0003700">
    <property type="term" value="F:DNA-binding transcription factor activity"/>
    <property type="evidence" value="ECO:0007669"/>
    <property type="project" value="TreeGrafter"/>
</dbReference>
<sequence>MPSQRPGVRGPGAAHAQRRQHILDAVFAIVDAEGTEQISIRHVADRAGVSVGRVQHYFPSKDALLAEAFAAINARGSERVRVRLAAEDGFDDPETVLMEILDGLLPRTEEDRRLFRVAQAFEAFALPRPSLKAQVAQGYEELATLLTLLLYKIVAPGSPESPGDLSPLRPHAYRVVALTVGLAGLVITGNLTPEQAREIVFAHLHGSLRELRLGSE</sequence>
<dbReference type="EMBL" id="VFPO01000001">
    <property type="protein sequence ID" value="TQM67094.1"/>
    <property type="molecule type" value="Genomic_DNA"/>
</dbReference>
<dbReference type="AlphaFoldDB" id="A0A543I927"/>
<keyword evidence="4" id="KW-0804">Transcription</keyword>
<evidence type="ECO:0000313" key="8">
    <source>
        <dbReference type="Proteomes" id="UP000316706"/>
    </source>
</evidence>
<feature type="DNA-binding region" description="H-T-H motif" evidence="5">
    <location>
        <begin position="39"/>
        <end position="58"/>
    </location>
</feature>
<evidence type="ECO:0000256" key="2">
    <source>
        <dbReference type="ARBA" id="ARBA00023015"/>
    </source>
</evidence>
<dbReference type="InterPro" id="IPR039538">
    <property type="entry name" value="BetI_C"/>
</dbReference>
<organism evidence="7 8">
    <name type="scientific">Actinomadura hallensis</name>
    <dbReference type="NCBI Taxonomy" id="337895"/>
    <lineage>
        <taxon>Bacteria</taxon>
        <taxon>Bacillati</taxon>
        <taxon>Actinomycetota</taxon>
        <taxon>Actinomycetes</taxon>
        <taxon>Streptosporangiales</taxon>
        <taxon>Thermomonosporaceae</taxon>
        <taxon>Actinomadura</taxon>
    </lineage>
</organism>
<dbReference type="OrthoDB" id="9816296at2"/>
<comment type="caution">
    <text evidence="7">The sequence shown here is derived from an EMBL/GenBank/DDBJ whole genome shotgun (WGS) entry which is preliminary data.</text>
</comment>
<evidence type="ECO:0000256" key="4">
    <source>
        <dbReference type="ARBA" id="ARBA00023163"/>
    </source>
</evidence>
<evidence type="ECO:0000256" key="5">
    <source>
        <dbReference type="PROSITE-ProRule" id="PRU00335"/>
    </source>
</evidence>
<reference evidence="7 8" key="1">
    <citation type="submission" date="2019-06" db="EMBL/GenBank/DDBJ databases">
        <title>Sequencing the genomes of 1000 actinobacteria strains.</title>
        <authorList>
            <person name="Klenk H.-P."/>
        </authorList>
    </citation>
    <scope>NUCLEOTIDE SEQUENCE [LARGE SCALE GENOMIC DNA]</scope>
    <source>
        <strain evidence="7 8">DSM 45043</strain>
    </source>
</reference>
<dbReference type="Proteomes" id="UP000316706">
    <property type="component" value="Unassembled WGS sequence"/>
</dbReference>